<dbReference type="EMBL" id="LWLV01001515">
    <property type="protein sequence ID" value="OTA40571.1"/>
    <property type="molecule type" value="Genomic_DNA"/>
</dbReference>
<reference evidence="2" key="2">
    <citation type="submission" date="2016-04" db="EMBL/GenBank/DDBJ databases">
        <authorList>
            <person name="Evans L.H."/>
            <person name="Alamgir A."/>
            <person name="Owens N."/>
            <person name="Weber N.D."/>
            <person name="Virtaneva K."/>
            <person name="Barbian K."/>
            <person name="Babar A."/>
            <person name="Rosenke K."/>
        </authorList>
    </citation>
    <scope>NUCLEOTIDE SEQUENCE [LARGE SCALE GENOMIC DNA]</scope>
    <source>
        <strain evidence="2">G2</strain>
    </source>
</reference>
<organism evidence="2 3">
    <name type="scientific">Symbiobacterium thermophilum</name>
    <dbReference type="NCBI Taxonomy" id="2734"/>
    <lineage>
        <taxon>Bacteria</taxon>
        <taxon>Bacillati</taxon>
        <taxon>Bacillota</taxon>
        <taxon>Clostridia</taxon>
        <taxon>Eubacteriales</taxon>
        <taxon>Symbiobacteriaceae</taxon>
        <taxon>Symbiobacterium</taxon>
    </lineage>
</organism>
<comment type="caution">
    <text evidence="2">The sequence shown here is derived from an EMBL/GenBank/DDBJ whole genome shotgun (WGS) entry which is preliminary data.</text>
</comment>
<proteinExistence type="predicted"/>
<name>A0A1Y2T267_SYMTR</name>
<reference evidence="1" key="3">
    <citation type="submission" date="2017-11" db="EMBL/GenBank/DDBJ databases">
        <title>Three new genomes from thermophilic consortium.</title>
        <authorList>
            <person name="Quaggio R."/>
            <person name="Amgarten D."/>
            <person name="Setubal J.C."/>
        </authorList>
    </citation>
    <scope>NUCLEOTIDE SEQUENCE</scope>
    <source>
        <strain evidence="1">ZCTH01-B2</strain>
    </source>
</reference>
<reference evidence="3" key="1">
    <citation type="submission" date="2016-04" db="EMBL/GenBank/DDBJ databases">
        <authorList>
            <person name="Antunes L.P."/>
            <person name="Martins L.F."/>
            <person name="Pereira R.V."/>
            <person name="Thomas A.M."/>
            <person name="Barbosa D."/>
            <person name="Nascimento L."/>
            <person name="Silva G.M."/>
            <person name="Condomitti G.W."/>
            <person name="Digiampietri L.A."/>
            <person name="Lombardi K.C."/>
            <person name="Ramos P.L."/>
            <person name="Quaggio R.B."/>
            <person name="Oliveira J.C."/>
            <person name="Pascon R.C."/>
            <person name="Cruz J.B."/>
            <person name="Silva A.M."/>
            <person name="Setubal J.C."/>
        </authorList>
    </citation>
    <scope>NUCLEOTIDE SEQUENCE [LARGE SCALE GENOMIC DNA]</scope>
</reference>
<dbReference type="Proteomes" id="UP000732377">
    <property type="component" value="Unassembled WGS sequence"/>
</dbReference>
<gene>
    <name evidence="2" type="ORF">A6D92_15740</name>
    <name evidence="1" type="ORF">CWE10_12100</name>
</gene>
<accession>A0A1Y2T267</accession>
<evidence type="ECO:0008006" key="4">
    <source>
        <dbReference type="Google" id="ProtNLM"/>
    </source>
</evidence>
<sequence length="64" mass="7672">MDSERETRARIEELRQRLHRQVSGPLTPHQLQGLLPISQEIDRLAVDFIRRRWQQTAVKQAQRK</sequence>
<dbReference type="RefSeq" id="WP_011195664.1">
    <property type="nucleotide sequence ID" value="NZ_JACSIR010000047.1"/>
</dbReference>
<evidence type="ECO:0000313" key="3">
    <source>
        <dbReference type="Proteomes" id="UP000194267"/>
    </source>
</evidence>
<protein>
    <recommendedName>
        <fullName evidence="4">Spo0E like sporulation regulatory protein</fullName>
    </recommendedName>
</protein>
<dbReference type="AlphaFoldDB" id="A0A1Y2T267"/>
<evidence type="ECO:0000313" key="2">
    <source>
        <dbReference type="EMBL" id="OTA40571.1"/>
    </source>
</evidence>
<dbReference type="Proteomes" id="UP000194267">
    <property type="component" value="Unassembled WGS sequence"/>
</dbReference>
<evidence type="ECO:0000313" key="1">
    <source>
        <dbReference type="EMBL" id="MBY6276932.1"/>
    </source>
</evidence>
<dbReference type="EMBL" id="PIUK01000120">
    <property type="protein sequence ID" value="MBY6276932.1"/>
    <property type="molecule type" value="Genomic_DNA"/>
</dbReference>